<evidence type="ECO:0000313" key="1">
    <source>
        <dbReference type="EnsemblPlants" id="ONIVA07G01440.1"/>
    </source>
</evidence>
<protein>
    <submittedName>
        <fullName evidence="1">Uncharacterized protein</fullName>
    </submittedName>
</protein>
<sequence>MFPRKTSDSTCILYIMLYYSYMFGDGNPKVGGERVPLVRVGPALCDTAGGSADKPYEVPCSGRQGWELGQGEKSLYKE</sequence>
<evidence type="ECO:0000313" key="2">
    <source>
        <dbReference type="Proteomes" id="UP000006591"/>
    </source>
</evidence>
<reference evidence="1" key="1">
    <citation type="submission" date="2015-04" db="UniProtKB">
        <authorList>
            <consortium name="EnsemblPlants"/>
        </authorList>
    </citation>
    <scope>IDENTIFICATION</scope>
    <source>
        <strain evidence="1">SL10</strain>
    </source>
</reference>
<dbReference type="AlphaFoldDB" id="A0A0E0HWI7"/>
<keyword evidence="2" id="KW-1185">Reference proteome</keyword>
<dbReference type="HOGENOM" id="CLU_2626178_0_0_1"/>
<reference evidence="1" key="2">
    <citation type="submission" date="2018-04" db="EMBL/GenBank/DDBJ databases">
        <title>OnivRS2 (Oryza nivara Reference Sequence Version 2).</title>
        <authorList>
            <person name="Zhang J."/>
            <person name="Kudrna D."/>
            <person name="Lee S."/>
            <person name="Talag J."/>
            <person name="Rajasekar S."/>
            <person name="Welchert J."/>
            <person name="Hsing Y.-I."/>
            <person name="Wing R.A."/>
        </authorList>
    </citation>
    <scope>NUCLEOTIDE SEQUENCE [LARGE SCALE GENOMIC DNA]</scope>
    <source>
        <strain evidence="1">SL10</strain>
    </source>
</reference>
<organism evidence="1">
    <name type="scientific">Oryza nivara</name>
    <name type="common">Indian wild rice</name>
    <name type="synonym">Oryza sativa f. spontanea</name>
    <dbReference type="NCBI Taxonomy" id="4536"/>
    <lineage>
        <taxon>Eukaryota</taxon>
        <taxon>Viridiplantae</taxon>
        <taxon>Streptophyta</taxon>
        <taxon>Embryophyta</taxon>
        <taxon>Tracheophyta</taxon>
        <taxon>Spermatophyta</taxon>
        <taxon>Magnoliopsida</taxon>
        <taxon>Liliopsida</taxon>
        <taxon>Poales</taxon>
        <taxon>Poaceae</taxon>
        <taxon>BOP clade</taxon>
        <taxon>Oryzoideae</taxon>
        <taxon>Oryzeae</taxon>
        <taxon>Oryzinae</taxon>
        <taxon>Oryza</taxon>
    </lineage>
</organism>
<dbReference type="EnsemblPlants" id="ONIVA07G01440.1">
    <property type="protein sequence ID" value="ONIVA07G01440.1"/>
    <property type="gene ID" value="ONIVA07G01440"/>
</dbReference>
<accession>A0A0E0HWI7</accession>
<dbReference type="Proteomes" id="UP000006591">
    <property type="component" value="Chromosome 7"/>
</dbReference>
<name>A0A0E0HWI7_ORYNI</name>
<proteinExistence type="predicted"/>
<dbReference type="Gramene" id="ONIVA07G01440.1">
    <property type="protein sequence ID" value="ONIVA07G01440.1"/>
    <property type="gene ID" value="ONIVA07G01440"/>
</dbReference>